<evidence type="ECO:0000313" key="7">
    <source>
        <dbReference type="EMBL" id="MDM1047889.1"/>
    </source>
</evidence>
<dbReference type="SUPFAM" id="SSF88659">
    <property type="entry name" value="Sigma3 and sigma4 domains of RNA polymerase sigma factors"/>
    <property type="match status" value="1"/>
</dbReference>
<dbReference type="Pfam" id="PF08281">
    <property type="entry name" value="Sigma70_r4_2"/>
    <property type="match status" value="1"/>
</dbReference>
<dbReference type="InterPro" id="IPR013249">
    <property type="entry name" value="RNA_pol_sigma70_r4_t2"/>
</dbReference>
<dbReference type="InterPro" id="IPR039425">
    <property type="entry name" value="RNA_pol_sigma-70-like"/>
</dbReference>
<protein>
    <submittedName>
        <fullName evidence="7">RNA polymerase sigma-70 factor</fullName>
    </submittedName>
</protein>
<dbReference type="RefSeq" id="WP_286650871.1">
    <property type="nucleotide sequence ID" value="NZ_JACAGK010000014.1"/>
</dbReference>
<organism evidence="7 8">
    <name type="scientific">Sphingobacterium hotanense</name>
    <dbReference type="NCBI Taxonomy" id="649196"/>
    <lineage>
        <taxon>Bacteria</taxon>
        <taxon>Pseudomonadati</taxon>
        <taxon>Bacteroidota</taxon>
        <taxon>Sphingobacteriia</taxon>
        <taxon>Sphingobacteriales</taxon>
        <taxon>Sphingobacteriaceae</taxon>
        <taxon>Sphingobacterium</taxon>
    </lineage>
</organism>
<dbReference type="Gene3D" id="1.10.1740.10">
    <property type="match status" value="1"/>
</dbReference>
<keyword evidence="8" id="KW-1185">Reference proteome</keyword>
<dbReference type="PANTHER" id="PTHR43133">
    <property type="entry name" value="RNA POLYMERASE ECF-TYPE SIGMA FACTO"/>
    <property type="match status" value="1"/>
</dbReference>
<dbReference type="SUPFAM" id="SSF88946">
    <property type="entry name" value="Sigma2 domain of RNA polymerase sigma factors"/>
    <property type="match status" value="1"/>
</dbReference>
<evidence type="ECO:0000259" key="5">
    <source>
        <dbReference type="Pfam" id="PF04542"/>
    </source>
</evidence>
<dbReference type="Proteomes" id="UP001170954">
    <property type="component" value="Unassembled WGS sequence"/>
</dbReference>
<dbReference type="Gene3D" id="1.10.10.10">
    <property type="entry name" value="Winged helix-like DNA-binding domain superfamily/Winged helix DNA-binding domain"/>
    <property type="match status" value="1"/>
</dbReference>
<comment type="caution">
    <text evidence="7">The sequence shown here is derived from an EMBL/GenBank/DDBJ whole genome shotgun (WGS) entry which is preliminary data.</text>
</comment>
<accession>A0ABT7NKW5</accession>
<dbReference type="EMBL" id="JACAGK010000014">
    <property type="protein sequence ID" value="MDM1047889.1"/>
    <property type="molecule type" value="Genomic_DNA"/>
</dbReference>
<dbReference type="Pfam" id="PF04542">
    <property type="entry name" value="Sigma70_r2"/>
    <property type="match status" value="1"/>
</dbReference>
<reference evidence="7" key="1">
    <citation type="submission" date="2020-06" db="EMBL/GenBank/DDBJ databases">
        <authorList>
            <person name="Dong N."/>
        </authorList>
    </citation>
    <scope>NUCLEOTIDE SEQUENCE</scope>
    <source>
        <strain evidence="7">R1692</strain>
    </source>
</reference>
<name>A0ABT7NKW5_9SPHI</name>
<evidence type="ECO:0000256" key="2">
    <source>
        <dbReference type="ARBA" id="ARBA00023015"/>
    </source>
</evidence>
<dbReference type="InterPro" id="IPR014284">
    <property type="entry name" value="RNA_pol_sigma-70_dom"/>
</dbReference>
<dbReference type="InterPro" id="IPR013324">
    <property type="entry name" value="RNA_pol_sigma_r3/r4-like"/>
</dbReference>
<dbReference type="InterPro" id="IPR014327">
    <property type="entry name" value="RNA_pol_sigma70_bacteroid"/>
</dbReference>
<feature type="domain" description="RNA polymerase sigma-70 region 2" evidence="5">
    <location>
        <begin position="13"/>
        <end position="77"/>
    </location>
</feature>
<evidence type="ECO:0000256" key="4">
    <source>
        <dbReference type="ARBA" id="ARBA00023163"/>
    </source>
</evidence>
<dbReference type="InterPro" id="IPR036388">
    <property type="entry name" value="WH-like_DNA-bd_sf"/>
</dbReference>
<evidence type="ECO:0000256" key="3">
    <source>
        <dbReference type="ARBA" id="ARBA00023082"/>
    </source>
</evidence>
<evidence type="ECO:0000259" key="6">
    <source>
        <dbReference type="Pfam" id="PF08281"/>
    </source>
</evidence>
<dbReference type="InterPro" id="IPR013325">
    <property type="entry name" value="RNA_pol_sigma_r2"/>
</dbReference>
<reference evidence="7" key="2">
    <citation type="journal article" date="2022" name="Sci. Total Environ.">
        <title>Prevalence, transmission, and molecular epidemiology of tet(X)-positive bacteria among humans, animals, and environmental niches in China: An epidemiological, and genomic-based study.</title>
        <authorList>
            <person name="Dong N."/>
            <person name="Zeng Y."/>
            <person name="Cai C."/>
            <person name="Sun C."/>
            <person name="Lu J."/>
            <person name="Liu C."/>
            <person name="Zhou H."/>
            <person name="Sun Q."/>
            <person name="Shu L."/>
            <person name="Wang H."/>
            <person name="Wang Y."/>
            <person name="Wang S."/>
            <person name="Wu C."/>
            <person name="Chan E.W."/>
            <person name="Chen G."/>
            <person name="Shen Z."/>
            <person name="Chen S."/>
            <person name="Zhang R."/>
        </authorList>
    </citation>
    <scope>NUCLEOTIDE SEQUENCE</scope>
    <source>
        <strain evidence="7">R1692</strain>
    </source>
</reference>
<dbReference type="InterPro" id="IPR007627">
    <property type="entry name" value="RNA_pol_sigma70_r2"/>
</dbReference>
<comment type="similarity">
    <text evidence="1">Belongs to the sigma-70 factor family. ECF subfamily.</text>
</comment>
<dbReference type="PANTHER" id="PTHR43133:SF46">
    <property type="entry name" value="RNA POLYMERASE SIGMA-70 FACTOR ECF SUBFAMILY"/>
    <property type="match status" value="1"/>
</dbReference>
<proteinExistence type="inferred from homology"/>
<gene>
    <name evidence="7" type="ORF">HX018_06520</name>
</gene>
<evidence type="ECO:0000256" key="1">
    <source>
        <dbReference type="ARBA" id="ARBA00010641"/>
    </source>
</evidence>
<evidence type="ECO:0000313" key="8">
    <source>
        <dbReference type="Proteomes" id="UP001170954"/>
    </source>
</evidence>
<dbReference type="NCBIfam" id="TIGR02985">
    <property type="entry name" value="Sig70_bacteroi1"/>
    <property type="match status" value="1"/>
</dbReference>
<dbReference type="CDD" id="cd06171">
    <property type="entry name" value="Sigma70_r4"/>
    <property type="match status" value="1"/>
</dbReference>
<feature type="domain" description="RNA polymerase sigma factor 70 region 4 type 2" evidence="6">
    <location>
        <begin position="110"/>
        <end position="160"/>
    </location>
</feature>
<keyword evidence="3" id="KW-0731">Sigma factor</keyword>
<sequence>MRANLEVHIKELFDQYFLSLVEFSWHFVKCRDTAFDIVQDIFAKILDKRLEVPQNGTSAKGYLYRSVKNASLNYVRHIKIIENYNRATSFNEVSDENVLDAMINAEILSQLYFAIQSLPKGCQEVCRLTYLEGKSNSEVAELFGVSINTIKTQKKRSLELLRARLSPTLVLLKNILLIFL</sequence>
<dbReference type="NCBIfam" id="TIGR02937">
    <property type="entry name" value="sigma70-ECF"/>
    <property type="match status" value="1"/>
</dbReference>
<keyword evidence="4" id="KW-0804">Transcription</keyword>
<keyword evidence="2" id="KW-0805">Transcription regulation</keyword>